<keyword evidence="2" id="KW-0812">Transmembrane</keyword>
<keyword evidence="2" id="KW-0472">Membrane</keyword>
<dbReference type="GO" id="GO:0007005">
    <property type="term" value="P:mitochondrion organization"/>
    <property type="evidence" value="ECO:0007669"/>
    <property type="project" value="TreeGrafter"/>
</dbReference>
<dbReference type="CDD" id="cd03401">
    <property type="entry name" value="SPFH_prohibitin"/>
    <property type="match status" value="1"/>
</dbReference>
<dbReference type="SMART" id="SM00244">
    <property type="entry name" value="PHB"/>
    <property type="match status" value="1"/>
</dbReference>
<evidence type="ECO:0000256" key="1">
    <source>
        <dbReference type="ARBA" id="ARBA00009658"/>
    </source>
</evidence>
<protein>
    <recommendedName>
        <fullName evidence="2">Prohibitin</fullName>
    </recommendedName>
</protein>
<accession>A0A6A7FYC6</accession>
<dbReference type="PRINTS" id="PR00679">
    <property type="entry name" value="PROHIBITIN"/>
</dbReference>
<reference evidence="4" key="1">
    <citation type="submission" date="2017-11" db="EMBL/GenBank/DDBJ databases">
        <title>The sensing device of the deep-sea amphipod.</title>
        <authorList>
            <person name="Kobayashi H."/>
            <person name="Nagahama T."/>
            <person name="Arai W."/>
            <person name="Sasagawa Y."/>
            <person name="Umeda M."/>
            <person name="Hayashi T."/>
            <person name="Nikaido I."/>
            <person name="Watanabe H."/>
            <person name="Oguri K."/>
            <person name="Kitazato H."/>
            <person name="Fujioka K."/>
            <person name="Kido Y."/>
            <person name="Takami H."/>
        </authorList>
    </citation>
    <scope>NUCLEOTIDE SEQUENCE</scope>
    <source>
        <tissue evidence="4">Whole body</tissue>
    </source>
</reference>
<sequence>MQQVLNHPGTRRLALGALGFGGIGYIIQNMLYNVEPGHRGIIFDRLSGIKDFTACEGTHFFIPFLQRPIIFDVRTRPRTIHSVTGTKDLQLVNISLRILSRPNSEKLVDIYRHLGESFEEKVLPSIANEVLKGLVAQSNAEDLLMKRDKISQEITKNLILRATEFNIIVDDVSITHLAFSKEFSKAIEAKQVAEQIAEKAKFIVDRTEQEKQASIIAAEGESEAAALISNALKESGHGLIQLRRIEAAREIAGTLAGGRNITYLPGKGNMLLQLPAK</sequence>
<dbReference type="GO" id="GO:0005743">
    <property type="term" value="C:mitochondrial inner membrane"/>
    <property type="evidence" value="ECO:0007669"/>
    <property type="project" value="UniProtKB-SubCell"/>
</dbReference>
<dbReference type="InterPro" id="IPR001107">
    <property type="entry name" value="Band_7"/>
</dbReference>
<evidence type="ECO:0000256" key="2">
    <source>
        <dbReference type="RuleBase" id="RU366048"/>
    </source>
</evidence>
<dbReference type="InterPro" id="IPR000163">
    <property type="entry name" value="Prohibitin"/>
</dbReference>
<evidence type="ECO:0000259" key="3">
    <source>
        <dbReference type="SMART" id="SM00244"/>
    </source>
</evidence>
<dbReference type="SUPFAM" id="SSF117892">
    <property type="entry name" value="Band 7/SPFH domain"/>
    <property type="match status" value="1"/>
</dbReference>
<keyword evidence="2" id="KW-1133">Transmembrane helix</keyword>
<organism evidence="4">
    <name type="scientific">Hirondellea gigas</name>
    <dbReference type="NCBI Taxonomy" id="1518452"/>
    <lineage>
        <taxon>Eukaryota</taxon>
        <taxon>Metazoa</taxon>
        <taxon>Ecdysozoa</taxon>
        <taxon>Arthropoda</taxon>
        <taxon>Crustacea</taxon>
        <taxon>Multicrustacea</taxon>
        <taxon>Malacostraca</taxon>
        <taxon>Eumalacostraca</taxon>
        <taxon>Peracarida</taxon>
        <taxon>Amphipoda</taxon>
        <taxon>Amphilochidea</taxon>
        <taxon>Lysianassida</taxon>
        <taxon>Lysianassidira</taxon>
        <taxon>Lysianassoidea</taxon>
        <taxon>Lysianassidae</taxon>
        <taxon>Hirondellea</taxon>
    </lineage>
</organism>
<feature type="domain" description="Band 7" evidence="3">
    <location>
        <begin position="30"/>
        <end position="191"/>
    </location>
</feature>
<dbReference type="PANTHER" id="PTHR23222:SF0">
    <property type="entry name" value="PROHIBITIN 1"/>
    <property type="match status" value="1"/>
</dbReference>
<dbReference type="PANTHER" id="PTHR23222">
    <property type="entry name" value="PROHIBITIN"/>
    <property type="match status" value="1"/>
</dbReference>
<comment type="subcellular location">
    <subcellularLocation>
        <location evidence="2">Mitochondrion inner membrane</location>
    </subcellularLocation>
</comment>
<dbReference type="Gene3D" id="3.30.479.30">
    <property type="entry name" value="Band 7 domain"/>
    <property type="match status" value="1"/>
</dbReference>
<dbReference type="EMBL" id="IACT01003862">
    <property type="protein sequence ID" value="LAC23082.1"/>
    <property type="molecule type" value="mRNA"/>
</dbReference>
<dbReference type="AlphaFoldDB" id="A0A6A7FYC6"/>
<dbReference type="FunFam" id="3.30.479.30:FF:000001">
    <property type="entry name" value="Prohibitin 2"/>
    <property type="match status" value="1"/>
</dbReference>
<name>A0A6A7FYC6_9CRUS</name>
<keyword evidence="2" id="KW-0999">Mitochondrion inner membrane</keyword>
<comment type="similarity">
    <text evidence="1 2">Belongs to the prohibitin family.</text>
</comment>
<proteinExistence type="evidence at transcript level"/>
<feature type="transmembrane region" description="Helical" evidence="2">
    <location>
        <begin position="12"/>
        <end position="32"/>
    </location>
</feature>
<dbReference type="InterPro" id="IPR036013">
    <property type="entry name" value="Band_7/SPFH_dom_sf"/>
</dbReference>
<evidence type="ECO:0000313" key="4">
    <source>
        <dbReference type="EMBL" id="LAC23082.1"/>
    </source>
</evidence>
<keyword evidence="2" id="KW-0496">Mitochondrion</keyword>
<dbReference type="Pfam" id="PF01145">
    <property type="entry name" value="Band_7"/>
    <property type="match status" value="1"/>
</dbReference>